<proteinExistence type="predicted"/>
<feature type="transmembrane region" description="Helical" evidence="1">
    <location>
        <begin position="81"/>
        <end position="103"/>
    </location>
</feature>
<feature type="domain" description="PIN" evidence="2">
    <location>
        <begin position="160"/>
        <end position="267"/>
    </location>
</feature>
<dbReference type="SUPFAM" id="SSF88723">
    <property type="entry name" value="PIN domain-like"/>
    <property type="match status" value="1"/>
</dbReference>
<keyword evidence="3" id="KW-0238">DNA-binding</keyword>
<feature type="transmembrane region" description="Helical" evidence="1">
    <location>
        <begin position="115"/>
        <end position="136"/>
    </location>
</feature>
<dbReference type="RefSeq" id="WP_029950674.1">
    <property type="nucleotide sequence ID" value="NZ_CAJPUJ010000037.1"/>
</dbReference>
<keyword evidence="1" id="KW-0812">Transmembrane</keyword>
<dbReference type="OrthoDB" id="9780734at2"/>
<dbReference type="Proteomes" id="UP000758611">
    <property type="component" value="Unassembled WGS sequence"/>
</dbReference>
<dbReference type="AlphaFoldDB" id="A0A0B4S2W2"/>
<evidence type="ECO:0000313" key="4">
    <source>
        <dbReference type="EMBL" id="MBF1307141.1"/>
    </source>
</evidence>
<keyword evidence="1" id="KW-0472">Membrane</keyword>
<name>A0A0B4S2W2_9FIRM</name>
<dbReference type="STRING" id="33033.NW74_07235"/>
<reference evidence="3 5" key="1">
    <citation type="submission" date="2014-10" db="EMBL/GenBank/DDBJ databases">
        <title>Complete genome sequence of Parvimonas micra KCOM 1535 (= ChDC B708).</title>
        <authorList>
            <person name="Kook J.-K."/>
            <person name="Park S.-N."/>
            <person name="Lim Y.K."/>
            <person name="Roh H."/>
        </authorList>
    </citation>
    <scope>NUCLEOTIDE SEQUENCE [LARGE SCALE GENOMIC DNA]</scope>
    <source>
        <strain evidence="3">KCOM 1535</strain>
        <strain evidence="5">KCOM 1535 / ChDC B708</strain>
    </source>
</reference>
<dbReference type="InterPro" id="IPR002716">
    <property type="entry name" value="PIN_dom"/>
</dbReference>
<dbReference type="Gene3D" id="3.40.50.1010">
    <property type="entry name" value="5'-nuclease"/>
    <property type="match status" value="1"/>
</dbReference>
<sequence length="356" mass="39982">MFKGLRYLTFVFGGLLGILLAYGFGQVVELELSKFAVISIYSIFAIIFGIIFYLLFPVILKKLTVNFENMIKKAQKTPTSDIVTAIIGLIVGLIIAFLISLPISTIKFPVIGNLLSATIAIFIYCALGFIGIKIAVDKKEEILKFKLFSREKSFKKGHVYPKILDTSVIIDGRIYDIIKTGFLEGPIIIAMFMVKELQYIADSEDPNRRQRGRRGLDILDLLQNEKNIEIKIVDKDYKNIKEVDHKLLKLTEDYHGKLITNDYNLNKVASLQKISILNVNELALAVKPVVIQGEKLIVEVINRGKEPEQGLGYLSDGTMIVVEDGKDYIGQTIETTVTSILQTPAGKMIFTRKNLK</sequence>
<dbReference type="GO" id="GO:0003677">
    <property type="term" value="F:DNA binding"/>
    <property type="evidence" value="ECO:0007669"/>
    <property type="project" value="UniProtKB-KW"/>
</dbReference>
<keyword evidence="5" id="KW-1185">Reference proteome</keyword>
<dbReference type="SMART" id="SM00670">
    <property type="entry name" value="PINc"/>
    <property type="match status" value="1"/>
</dbReference>
<organism evidence="3 5">
    <name type="scientific">Parvimonas micra</name>
    <dbReference type="NCBI Taxonomy" id="33033"/>
    <lineage>
        <taxon>Bacteria</taxon>
        <taxon>Bacillati</taxon>
        <taxon>Bacillota</taxon>
        <taxon>Tissierellia</taxon>
        <taxon>Tissierellales</taxon>
        <taxon>Peptoniphilaceae</taxon>
        <taxon>Parvimonas</taxon>
    </lineage>
</organism>
<dbReference type="InterPro" id="IPR029060">
    <property type="entry name" value="PIN-like_dom_sf"/>
</dbReference>
<dbReference type="CDD" id="cd09877">
    <property type="entry name" value="PIN_YacL-like"/>
    <property type="match status" value="1"/>
</dbReference>
<accession>A0A0B4S2W2</accession>
<gene>
    <name evidence="4" type="ORF">HXM94_05120</name>
    <name evidence="3" type="ORF">NW74_07235</name>
</gene>
<dbReference type="EMBL" id="CP009761">
    <property type="protein sequence ID" value="AIZ37130.1"/>
    <property type="molecule type" value="Genomic_DNA"/>
</dbReference>
<evidence type="ECO:0000259" key="2">
    <source>
        <dbReference type="SMART" id="SM00670"/>
    </source>
</evidence>
<reference evidence="4" key="2">
    <citation type="submission" date="2020-04" db="EMBL/GenBank/DDBJ databases">
        <title>Deep metagenomics examines the oral microbiome during advanced dental caries in children, revealing novel taxa and co-occurrences with host molecules.</title>
        <authorList>
            <person name="Baker J.L."/>
            <person name="Morton J.T."/>
            <person name="Dinis M."/>
            <person name="Alvarez R."/>
            <person name="Tran N.C."/>
            <person name="Knight R."/>
            <person name="Edlund A."/>
        </authorList>
    </citation>
    <scope>NUCLEOTIDE SEQUENCE</scope>
    <source>
        <strain evidence="4">JCVI_23_bin.11</strain>
    </source>
</reference>
<feature type="transmembrane region" description="Helical" evidence="1">
    <location>
        <begin position="35"/>
        <end position="60"/>
    </location>
</feature>
<dbReference type="PANTHER" id="PTHR11603:SF147">
    <property type="entry name" value="MEMBRANE PROTEIN"/>
    <property type="match status" value="1"/>
</dbReference>
<evidence type="ECO:0000313" key="5">
    <source>
        <dbReference type="Proteomes" id="UP000031386"/>
    </source>
</evidence>
<dbReference type="InterPro" id="IPR052041">
    <property type="entry name" value="Nucleic_acid_metab_PIN/TRAM"/>
</dbReference>
<evidence type="ECO:0000256" key="1">
    <source>
        <dbReference type="SAM" id="Phobius"/>
    </source>
</evidence>
<evidence type="ECO:0000313" key="3">
    <source>
        <dbReference type="EMBL" id="AIZ37130.1"/>
    </source>
</evidence>
<dbReference type="Proteomes" id="UP000031386">
    <property type="component" value="Chromosome"/>
</dbReference>
<dbReference type="PANTHER" id="PTHR11603">
    <property type="entry name" value="AAA FAMILY ATPASE"/>
    <property type="match status" value="1"/>
</dbReference>
<dbReference type="KEGG" id="pmic:NW74_07235"/>
<dbReference type="EMBL" id="JABZRE010000016">
    <property type="protein sequence ID" value="MBF1307141.1"/>
    <property type="molecule type" value="Genomic_DNA"/>
</dbReference>
<keyword evidence="1" id="KW-1133">Transmembrane helix</keyword>
<protein>
    <submittedName>
        <fullName evidence="3">DNA-binding protein</fullName>
    </submittedName>
    <submittedName>
        <fullName evidence="4">PIN/TRAM domain-containing protein</fullName>
    </submittedName>
</protein>